<dbReference type="GO" id="GO:0000445">
    <property type="term" value="C:THO complex part of transcription export complex"/>
    <property type="evidence" value="ECO:0007669"/>
    <property type="project" value="TreeGrafter"/>
</dbReference>
<dbReference type="PROSITE" id="PS50017">
    <property type="entry name" value="DEATH_DOMAIN"/>
    <property type="match status" value="1"/>
</dbReference>
<dbReference type="Pfam" id="PF11957">
    <property type="entry name" value="efThoc1"/>
    <property type="match status" value="1"/>
</dbReference>
<dbReference type="PANTHER" id="PTHR13265:SF0">
    <property type="entry name" value="HPR1"/>
    <property type="match status" value="1"/>
</dbReference>
<dbReference type="GO" id="GO:0006406">
    <property type="term" value="P:mRNA export from nucleus"/>
    <property type="evidence" value="ECO:0007669"/>
    <property type="project" value="TreeGrafter"/>
</dbReference>
<dbReference type="Proteomes" id="UP000277928">
    <property type="component" value="Unassembled WGS sequence"/>
</dbReference>
<evidence type="ECO:0000313" key="3">
    <source>
        <dbReference type="EMBL" id="VDK85073.1"/>
    </source>
</evidence>
<name>A0A3P6TP12_LITSI</name>
<proteinExistence type="predicted"/>
<evidence type="ECO:0000259" key="2">
    <source>
        <dbReference type="PROSITE" id="PS50017"/>
    </source>
</evidence>
<feature type="region of interest" description="Disordered" evidence="1">
    <location>
        <begin position="267"/>
        <end position="298"/>
    </location>
</feature>
<dbReference type="EMBL" id="UYRX01000660">
    <property type="protein sequence ID" value="VDK85073.1"/>
    <property type="molecule type" value="Genomic_DNA"/>
</dbReference>
<reference evidence="3 4" key="1">
    <citation type="submission" date="2018-08" db="EMBL/GenBank/DDBJ databases">
        <authorList>
            <person name="Laetsch R D."/>
            <person name="Stevens L."/>
            <person name="Kumar S."/>
            <person name="Blaxter L. M."/>
        </authorList>
    </citation>
    <scope>NUCLEOTIDE SEQUENCE [LARGE SCALE GENOMIC DNA]</scope>
</reference>
<organism evidence="3 4">
    <name type="scientific">Litomosoides sigmodontis</name>
    <name type="common">Filarial nematode worm</name>
    <dbReference type="NCBI Taxonomy" id="42156"/>
    <lineage>
        <taxon>Eukaryota</taxon>
        <taxon>Metazoa</taxon>
        <taxon>Ecdysozoa</taxon>
        <taxon>Nematoda</taxon>
        <taxon>Chromadorea</taxon>
        <taxon>Rhabditida</taxon>
        <taxon>Spirurina</taxon>
        <taxon>Spiruromorpha</taxon>
        <taxon>Filarioidea</taxon>
        <taxon>Onchocercidae</taxon>
        <taxon>Litomosoides</taxon>
    </lineage>
</organism>
<dbReference type="Gene3D" id="1.10.533.10">
    <property type="entry name" value="Death Domain, Fas"/>
    <property type="match status" value="1"/>
</dbReference>
<dbReference type="InterPro" id="IPR021861">
    <property type="entry name" value="THO_THOC1"/>
</dbReference>
<gene>
    <name evidence="3" type="ORF">NLS_LOCUS6952</name>
</gene>
<dbReference type="AlphaFoldDB" id="A0A3P6TP12"/>
<dbReference type="PANTHER" id="PTHR13265">
    <property type="entry name" value="THO COMPLEX SUBUNIT 1"/>
    <property type="match status" value="1"/>
</dbReference>
<dbReference type="InterPro" id="IPR011029">
    <property type="entry name" value="DEATH-like_dom_sf"/>
</dbReference>
<keyword evidence="4" id="KW-1185">Reference proteome</keyword>
<sequence length="668" mass="76817">MLADIYVNRFSLMEKAIFTLEFEQVKAAYKKMKEDGCATEVIRLTIENAIHRKAFEIAQCANTEQENLLRRLLAVTFQAAKEDFCAKGTTVAVVQDVFDVSPVKRCEQLFVIVEDNLPQWKMSTFYEPCKNMILRMCNDLLKRLSRTVDTIFCGRILVLLAHALPLCEKSGLNLVSHFNLENITKYDTADSCLSVNSSLTDDNEIMEVGEISEREIPVDYTLYAKFWQLQSFFSSPATCFEKSKWRTFQQNTTEVLNIFSSHKLESPATLEGSKRERLKQENSNNEIAAIPSTSKSDRDDDTYFAKYLTSQKLLQLQLNDSQFRRYFLVQCLILYQYLVSDIKFKDKSFTLNDEQLRFIIESTERCFRLLRETHPKGQHFADAVKVILHREKEWSEWKNKGCFDYTQLADKEKPSVFKKRPRNRYDPSKLDLGNPELTKLWNINPDMLSACEDSKRNFIPKLVKFLDDPLSELDPEQMVEEQYRSVNNESFQWRASRLLMSQSTSYFQTPLKRNEITANLAPFLEEVIRHTATNIPELKDRIPGSTDDKKSIKGTVNNASSCASSVVHNGKEHIEPSAALTDSHIEQLAPLLANSWSTLADVMNISKERSDTKEEPMKVAQRILTAWRQKEGKAATVKKISSVLLMAELFSEQVGQVFKGNTPKRIST</sequence>
<protein>
    <recommendedName>
        <fullName evidence="2">Death domain-containing protein</fullName>
    </recommendedName>
</protein>
<feature type="compositionally biased region" description="Polar residues" evidence="1">
    <location>
        <begin position="281"/>
        <end position="294"/>
    </location>
</feature>
<dbReference type="GO" id="GO:0007165">
    <property type="term" value="P:signal transduction"/>
    <property type="evidence" value="ECO:0007669"/>
    <property type="project" value="InterPro"/>
</dbReference>
<evidence type="ECO:0000256" key="1">
    <source>
        <dbReference type="SAM" id="MobiDB-lite"/>
    </source>
</evidence>
<dbReference type="STRING" id="42156.A0A3P6TP12"/>
<dbReference type="OrthoDB" id="10257415at2759"/>
<feature type="domain" description="Death" evidence="2">
    <location>
        <begin position="595"/>
        <end position="644"/>
    </location>
</feature>
<accession>A0A3P6TP12</accession>
<dbReference type="OMA" id="LQREEMW"/>
<dbReference type="InterPro" id="IPR000488">
    <property type="entry name" value="Death_dom"/>
</dbReference>
<evidence type="ECO:0000313" key="4">
    <source>
        <dbReference type="Proteomes" id="UP000277928"/>
    </source>
</evidence>